<reference evidence="2" key="1">
    <citation type="journal article" date="2019" name="Int. J. Syst. Evol. Microbiol.">
        <title>The Global Catalogue of Microorganisms (GCM) 10K type strain sequencing project: providing services to taxonomists for standard genome sequencing and annotation.</title>
        <authorList>
            <consortium name="The Broad Institute Genomics Platform"/>
            <consortium name="The Broad Institute Genome Sequencing Center for Infectious Disease"/>
            <person name="Wu L."/>
            <person name="Ma J."/>
        </authorList>
    </citation>
    <scope>NUCLEOTIDE SEQUENCE [LARGE SCALE GENOMIC DNA]</scope>
    <source>
        <strain evidence="2">KCTC 52168</strain>
    </source>
</reference>
<dbReference type="RefSeq" id="WP_377301057.1">
    <property type="nucleotide sequence ID" value="NZ_CP180191.1"/>
</dbReference>
<keyword evidence="2" id="KW-1185">Reference proteome</keyword>
<dbReference type="Proteomes" id="UP001595556">
    <property type="component" value="Unassembled WGS sequence"/>
</dbReference>
<proteinExistence type="predicted"/>
<evidence type="ECO:0008006" key="3">
    <source>
        <dbReference type="Google" id="ProtNLM"/>
    </source>
</evidence>
<protein>
    <recommendedName>
        <fullName evidence="3">Phasin family protein</fullName>
    </recommendedName>
</protein>
<organism evidence="1 2">
    <name type="scientific">Piscinibacterium candidicorallinum</name>
    <dbReference type="NCBI Taxonomy" id="1793872"/>
    <lineage>
        <taxon>Bacteria</taxon>
        <taxon>Pseudomonadati</taxon>
        <taxon>Pseudomonadota</taxon>
        <taxon>Betaproteobacteria</taxon>
        <taxon>Burkholderiales</taxon>
        <taxon>Piscinibacterium</taxon>
    </lineage>
</organism>
<accession>A0ABV7H2K1</accession>
<sequence length="187" mass="19535">MFQTLTSVKAASQDVVSHGVEALSTVVDSASKASELAVGAIKENAAELISVVRNAEGWTPEAGFANPQDVLAPVSAKVAKYGKQSLKLAADTQESLASTTHSAVKTLVKHAESMTDELGGTLPAPVEPLLKNYKAALAQSLALYEQAATIGAQMQKQAFAAGEQFFAQVDKAPADVVVQMAPKRKRA</sequence>
<dbReference type="EMBL" id="JBHRTI010000003">
    <property type="protein sequence ID" value="MFC3146664.1"/>
    <property type="molecule type" value="Genomic_DNA"/>
</dbReference>
<evidence type="ECO:0000313" key="2">
    <source>
        <dbReference type="Proteomes" id="UP001595556"/>
    </source>
</evidence>
<comment type="caution">
    <text evidence="1">The sequence shown here is derived from an EMBL/GenBank/DDBJ whole genome shotgun (WGS) entry which is preliminary data.</text>
</comment>
<name>A0ABV7H2K1_9BURK</name>
<evidence type="ECO:0000313" key="1">
    <source>
        <dbReference type="EMBL" id="MFC3146664.1"/>
    </source>
</evidence>
<gene>
    <name evidence="1" type="ORF">ACFOEN_03295</name>
</gene>